<dbReference type="EMBL" id="KI658184">
    <property type="protein sequence ID" value="ETN83548.1"/>
    <property type="molecule type" value="Genomic_DNA"/>
</dbReference>
<evidence type="ECO:0000256" key="8">
    <source>
        <dbReference type="RuleBase" id="RU363058"/>
    </source>
</evidence>
<dbReference type="GO" id="GO:0016020">
    <property type="term" value="C:membrane"/>
    <property type="evidence" value="ECO:0007669"/>
    <property type="project" value="UniProtKB-SubCell"/>
</dbReference>
<feature type="transmembrane region" description="Helical" evidence="8">
    <location>
        <begin position="180"/>
        <end position="203"/>
    </location>
</feature>
<dbReference type="Pfam" id="PF01384">
    <property type="entry name" value="PHO4"/>
    <property type="match status" value="2"/>
</dbReference>
<feature type="transmembrane region" description="Helical" evidence="8">
    <location>
        <begin position="150"/>
        <end position="168"/>
    </location>
</feature>
<organism evidence="9 10">
    <name type="scientific">Necator americanus</name>
    <name type="common">Human hookworm</name>
    <dbReference type="NCBI Taxonomy" id="51031"/>
    <lineage>
        <taxon>Eukaryota</taxon>
        <taxon>Metazoa</taxon>
        <taxon>Ecdysozoa</taxon>
        <taxon>Nematoda</taxon>
        <taxon>Chromadorea</taxon>
        <taxon>Rhabditida</taxon>
        <taxon>Rhabditina</taxon>
        <taxon>Rhabditomorpha</taxon>
        <taxon>Strongyloidea</taxon>
        <taxon>Ancylostomatidae</taxon>
        <taxon>Bunostominae</taxon>
        <taxon>Necator</taxon>
    </lineage>
</organism>
<reference evidence="10" key="1">
    <citation type="journal article" date="2014" name="Nat. Genet.">
        <title>Genome of the human hookworm Necator americanus.</title>
        <authorList>
            <person name="Tang Y.T."/>
            <person name="Gao X."/>
            <person name="Rosa B.A."/>
            <person name="Abubucker S."/>
            <person name="Hallsworth-Pepin K."/>
            <person name="Martin J."/>
            <person name="Tyagi R."/>
            <person name="Heizer E."/>
            <person name="Zhang X."/>
            <person name="Bhonagiri-Palsikar V."/>
            <person name="Minx P."/>
            <person name="Warren W.C."/>
            <person name="Wang Q."/>
            <person name="Zhan B."/>
            <person name="Hotez P.J."/>
            <person name="Sternberg P.W."/>
            <person name="Dougall A."/>
            <person name="Gaze S.T."/>
            <person name="Mulvenna J."/>
            <person name="Sotillo J."/>
            <person name="Ranganathan S."/>
            <person name="Rabelo E.M."/>
            <person name="Wilson R.K."/>
            <person name="Felgner P.L."/>
            <person name="Bethony J."/>
            <person name="Hawdon J.M."/>
            <person name="Gasser R.B."/>
            <person name="Loukas A."/>
            <person name="Mitreva M."/>
        </authorList>
    </citation>
    <scope>NUCLEOTIDE SEQUENCE [LARGE SCALE GENOMIC DNA]</scope>
</reference>
<feature type="transmembrane region" description="Helical" evidence="8">
    <location>
        <begin position="60"/>
        <end position="81"/>
    </location>
</feature>
<feature type="transmembrane region" description="Helical" evidence="8">
    <location>
        <begin position="411"/>
        <end position="436"/>
    </location>
</feature>
<keyword evidence="5 8" id="KW-0812">Transmembrane</keyword>
<feature type="transmembrane region" description="Helical" evidence="8">
    <location>
        <begin position="377"/>
        <end position="399"/>
    </location>
</feature>
<dbReference type="PANTHER" id="PTHR11101:SF67">
    <property type="entry name" value="PHOSPHATE TRANSPORTER"/>
    <property type="match status" value="1"/>
</dbReference>
<keyword evidence="3 8" id="KW-0813">Transport</keyword>
<evidence type="ECO:0000313" key="10">
    <source>
        <dbReference type="Proteomes" id="UP000053676"/>
    </source>
</evidence>
<dbReference type="PANTHER" id="PTHR11101">
    <property type="entry name" value="PHOSPHATE TRANSPORTER"/>
    <property type="match status" value="1"/>
</dbReference>
<dbReference type="Proteomes" id="UP000053676">
    <property type="component" value="Unassembled WGS sequence"/>
</dbReference>
<dbReference type="GO" id="GO:0005315">
    <property type="term" value="F:phosphate transmembrane transporter activity"/>
    <property type="evidence" value="ECO:0007669"/>
    <property type="project" value="InterPro"/>
</dbReference>
<evidence type="ECO:0000256" key="1">
    <source>
        <dbReference type="ARBA" id="ARBA00004141"/>
    </source>
</evidence>
<gene>
    <name evidence="9" type="ORF">NECAME_07370</name>
</gene>
<evidence type="ECO:0000256" key="6">
    <source>
        <dbReference type="ARBA" id="ARBA00022989"/>
    </source>
</evidence>
<dbReference type="AlphaFoldDB" id="W2TP42"/>
<dbReference type="OrthoDB" id="260807at2759"/>
<proteinExistence type="inferred from homology"/>
<dbReference type="PRINTS" id="PR00173">
    <property type="entry name" value="EDTRNSPORT"/>
</dbReference>
<feature type="transmembrane region" description="Helical" evidence="8">
    <location>
        <begin position="21"/>
        <end position="40"/>
    </location>
</feature>
<evidence type="ECO:0000256" key="2">
    <source>
        <dbReference type="ARBA" id="ARBA00009916"/>
    </source>
</evidence>
<feature type="transmembrane region" description="Helical" evidence="8">
    <location>
        <begin position="321"/>
        <end position="340"/>
    </location>
</feature>
<evidence type="ECO:0000256" key="5">
    <source>
        <dbReference type="ARBA" id="ARBA00022692"/>
    </source>
</evidence>
<comment type="subcellular location">
    <subcellularLocation>
        <location evidence="1 8">Membrane</location>
        <topology evidence="1 8">Multi-pass membrane protein</topology>
    </subcellularLocation>
</comment>
<keyword evidence="6 8" id="KW-1133">Transmembrane helix</keyword>
<dbReference type="InterPro" id="IPR001204">
    <property type="entry name" value="Phos_transporter"/>
</dbReference>
<evidence type="ECO:0000313" key="9">
    <source>
        <dbReference type="EMBL" id="ETN83548.1"/>
    </source>
</evidence>
<evidence type="ECO:0000256" key="4">
    <source>
        <dbReference type="ARBA" id="ARBA00022592"/>
    </source>
</evidence>
<dbReference type="OMA" id="ITWVGYK"/>
<comment type="similarity">
    <text evidence="2 8">Belongs to the inorganic phosphate transporter (PiT) (TC 2.A.20) family.</text>
</comment>
<dbReference type="GO" id="GO:0035435">
    <property type="term" value="P:phosphate ion transmembrane transport"/>
    <property type="evidence" value="ECO:0007669"/>
    <property type="project" value="TreeGrafter"/>
</dbReference>
<sequence length="437" mass="47622">MGTVLFLRRIIQIGSLFQQSVLWALIVGIILAFLLGVGMGGNDVANAFGTSVGSGVLTVFRAYILASVFETLGAVLVGWSVTDTMRKGVIDTDQYLSTPKALMLGQLAILGVISWFLSPALSGTISVILYMIVDFTVLRRDHPFECGLRALPVFYFVCIAFNVLMVTWDGSKLLHFNEIPVWGAVIISLCCGFIAAMFVQFFLKPRINRKIQDELASKPKTQSVTVNSDFETDRYIIGKEVKDIENGGTASSVRSFFSWLLPDGDRVEDEQTIKLFSIIQVFTACFAGFAHGANDVSNAIAPLTALVAIYKDKNSRQEEEVPIYILLYGVFAICVGLWTLGHRVIKTVGTNMSEINPATGFTIEFGAAMTALISSKLGLPISTTHCLVGSVVAVGVVKSRKRIEWSIFRNIVISWIVTLPVAGLISAGIMLLLQLAL</sequence>
<evidence type="ECO:0000256" key="3">
    <source>
        <dbReference type="ARBA" id="ARBA00022448"/>
    </source>
</evidence>
<comment type="function">
    <text evidence="8">Sodium-phosphate symporter.</text>
</comment>
<keyword evidence="7 8" id="KW-0472">Membrane</keyword>
<dbReference type="KEGG" id="nai:NECAME_07370"/>
<protein>
    <recommendedName>
        <fullName evidence="8">Phosphate transporter</fullName>
    </recommendedName>
</protein>
<keyword evidence="4 8" id="KW-0592">Phosphate transport</keyword>
<name>W2TP42_NECAM</name>
<evidence type="ECO:0000256" key="7">
    <source>
        <dbReference type="ARBA" id="ARBA00023136"/>
    </source>
</evidence>
<accession>W2TP42</accession>
<keyword evidence="10" id="KW-1185">Reference proteome</keyword>